<evidence type="ECO:0000313" key="2">
    <source>
        <dbReference type="Proteomes" id="UP001060085"/>
    </source>
</evidence>
<keyword evidence="2" id="KW-1185">Reference proteome</keyword>
<organism evidence="1 2">
    <name type="scientific">Catharanthus roseus</name>
    <name type="common">Madagascar periwinkle</name>
    <name type="synonym">Vinca rosea</name>
    <dbReference type="NCBI Taxonomy" id="4058"/>
    <lineage>
        <taxon>Eukaryota</taxon>
        <taxon>Viridiplantae</taxon>
        <taxon>Streptophyta</taxon>
        <taxon>Embryophyta</taxon>
        <taxon>Tracheophyta</taxon>
        <taxon>Spermatophyta</taxon>
        <taxon>Magnoliopsida</taxon>
        <taxon>eudicotyledons</taxon>
        <taxon>Gunneridae</taxon>
        <taxon>Pentapetalae</taxon>
        <taxon>asterids</taxon>
        <taxon>lamiids</taxon>
        <taxon>Gentianales</taxon>
        <taxon>Apocynaceae</taxon>
        <taxon>Rauvolfioideae</taxon>
        <taxon>Vinceae</taxon>
        <taxon>Catharanthinae</taxon>
        <taxon>Catharanthus</taxon>
    </lineage>
</organism>
<protein>
    <submittedName>
        <fullName evidence="1">Uncharacterized protein</fullName>
    </submittedName>
</protein>
<sequence length="527" mass="58716">MCPSETKELNTNHPQTDQSKEPFTPKDELENGILREPSQKNLSLFFSLMLEPFEWLQMLSSRLHSTFILGVFFVYGLSHGFSSAFFKVVSDYYWKDVQKVQPSAVQLFIGLYSIPWVMKPIWGLLTDVFPFKGYKRRPYFVIAGLIGAFSALAVALSGNLSVVLALFLLIGITAAMAIADVTIDACIARKSIEIPSLAPDMQTLCGFCSSAGALFGYSSSGFFVHHLGPQGALGLLAVPPAAIIVVGFVIHELRTSEDIHSEKIKGMEKVRVAVKGMYKTIQSPDVWKPSLYMYLSLAVSISTHEGQFYWYTDPKAGPAFSQEFVGIIYAIGALASIVGVLIYHKQLKDYPFRNLLLFAQLLYASSGMLDLVFVLRWNLALGIPDYLFVIMEECVSRIVTKIRWMPMIVLSSRLCPLGIEGTFFALLMCIDSLGSLTAKWGGGMLLHLLNVTRTNFKNLWLTLLIRNLLRFATLSLIFLVPNVDHSTLKVSHDHHLVFTNNTSKDQSSSTDDETTIQLVPLNDKTHV</sequence>
<dbReference type="Proteomes" id="UP001060085">
    <property type="component" value="Linkage Group LG04"/>
</dbReference>
<name>A0ACC0B905_CATRO</name>
<proteinExistence type="predicted"/>
<comment type="caution">
    <text evidence="1">The sequence shown here is derived from an EMBL/GenBank/DDBJ whole genome shotgun (WGS) entry which is preliminary data.</text>
</comment>
<evidence type="ECO:0000313" key="1">
    <source>
        <dbReference type="EMBL" id="KAI5669137.1"/>
    </source>
</evidence>
<reference evidence="2" key="1">
    <citation type="journal article" date="2023" name="Nat. Plants">
        <title>Single-cell RNA sequencing provides a high-resolution roadmap for understanding the multicellular compartmentation of specialized metabolism.</title>
        <authorList>
            <person name="Sun S."/>
            <person name="Shen X."/>
            <person name="Li Y."/>
            <person name="Li Y."/>
            <person name="Wang S."/>
            <person name="Li R."/>
            <person name="Zhang H."/>
            <person name="Shen G."/>
            <person name="Guo B."/>
            <person name="Wei J."/>
            <person name="Xu J."/>
            <person name="St-Pierre B."/>
            <person name="Chen S."/>
            <person name="Sun C."/>
        </authorList>
    </citation>
    <scope>NUCLEOTIDE SEQUENCE [LARGE SCALE GENOMIC DNA]</scope>
</reference>
<gene>
    <name evidence="1" type="ORF">M9H77_18990</name>
</gene>
<dbReference type="EMBL" id="CM044704">
    <property type="protein sequence ID" value="KAI5669137.1"/>
    <property type="molecule type" value="Genomic_DNA"/>
</dbReference>
<accession>A0ACC0B905</accession>